<gene>
    <name evidence="1" type="ORF">MtrDRAFT_AC148815g22v2</name>
</gene>
<proteinExistence type="predicted"/>
<accession>Q2HVP2</accession>
<name>Q2HVP2_MEDTR</name>
<evidence type="ECO:0000313" key="1">
    <source>
        <dbReference type="EMBL" id="ABD32245.1"/>
    </source>
</evidence>
<protein>
    <submittedName>
        <fullName evidence="1">Uncharacterized protein</fullName>
    </submittedName>
</protein>
<reference evidence="1" key="1">
    <citation type="submission" date="2004-07" db="EMBL/GenBank/DDBJ databases">
        <authorList>
            <person name="Town C.D."/>
        </authorList>
    </citation>
    <scope>NUCLEOTIDE SEQUENCE</scope>
</reference>
<sequence>MILTPLVLRGLRLERFCAFVEGRLVGKCDSGSGGECVDWKTRFVLESASEEGFGGEWKKTMKLVL</sequence>
<dbReference type="AlphaFoldDB" id="Q2HVP2"/>
<reference evidence="1" key="2">
    <citation type="submission" date="2007-03" db="EMBL/GenBank/DDBJ databases">
        <authorList>
            <consortium name="The International Medicago Genome Annotation Group"/>
        </authorList>
    </citation>
    <scope>NUCLEOTIDE SEQUENCE</scope>
</reference>
<dbReference type="EMBL" id="AC148815">
    <property type="protein sequence ID" value="ABD32245.1"/>
    <property type="molecule type" value="Genomic_DNA"/>
</dbReference>
<organism evidence="1">
    <name type="scientific">Medicago truncatula</name>
    <name type="common">Barrel medic</name>
    <name type="synonym">Medicago tribuloides</name>
    <dbReference type="NCBI Taxonomy" id="3880"/>
    <lineage>
        <taxon>Eukaryota</taxon>
        <taxon>Viridiplantae</taxon>
        <taxon>Streptophyta</taxon>
        <taxon>Embryophyta</taxon>
        <taxon>Tracheophyta</taxon>
        <taxon>Spermatophyta</taxon>
        <taxon>Magnoliopsida</taxon>
        <taxon>eudicotyledons</taxon>
        <taxon>Gunneridae</taxon>
        <taxon>Pentapetalae</taxon>
        <taxon>rosids</taxon>
        <taxon>fabids</taxon>
        <taxon>Fabales</taxon>
        <taxon>Fabaceae</taxon>
        <taxon>Papilionoideae</taxon>
        <taxon>50 kb inversion clade</taxon>
        <taxon>NPAAA clade</taxon>
        <taxon>Hologalegina</taxon>
        <taxon>IRL clade</taxon>
        <taxon>Trifolieae</taxon>
        <taxon>Medicago</taxon>
    </lineage>
</organism>